<protein>
    <submittedName>
        <fullName evidence="2">PD-(D/E)XK nuclease superfamily protein</fullName>
    </submittedName>
</protein>
<sequence>MLSERDIETDVPVPMHGRVDQVFLAGGWLVVVDTKRRAAARVYLKDVIQLSVYAAILSRQSKTVLGSNWPVASEGYVRLVTPQGVTYTAVRLLPSRVIISLWNRYWILKGQGAKARPKIPAAGVCKACLKRTGCPVGQRL</sequence>
<accession>A0A1G5PGC3</accession>
<dbReference type="Pfam" id="PF12705">
    <property type="entry name" value="PDDEXK_1"/>
    <property type="match status" value="1"/>
</dbReference>
<feature type="domain" description="PD-(D/E)XK endonuclease-like" evidence="1">
    <location>
        <begin position="11"/>
        <end position="135"/>
    </location>
</feature>
<dbReference type="Proteomes" id="UP000183046">
    <property type="component" value="Unassembled WGS sequence"/>
</dbReference>
<name>A0A1G5PGC3_9PSED</name>
<comment type="caution">
    <text evidence="2">The sequence shown here is derived from an EMBL/GenBank/DDBJ whole genome shotgun (WGS) entry which is preliminary data.</text>
</comment>
<evidence type="ECO:0000313" key="3">
    <source>
        <dbReference type="Proteomes" id="UP000183046"/>
    </source>
</evidence>
<reference evidence="3" key="1">
    <citation type="submission" date="2016-10" db="EMBL/GenBank/DDBJ databases">
        <authorList>
            <person name="de Groot N.N."/>
        </authorList>
    </citation>
    <scope>NUCLEOTIDE SEQUENCE [LARGE SCALE GENOMIC DNA]</scope>
    <source>
        <strain evidence="3">DSM 15758</strain>
    </source>
</reference>
<evidence type="ECO:0000259" key="1">
    <source>
        <dbReference type="Pfam" id="PF12705"/>
    </source>
</evidence>
<dbReference type="AlphaFoldDB" id="A0A1G5PGC3"/>
<organism evidence="2 3">
    <name type="scientific">Pseudomonas oryzihabitans</name>
    <dbReference type="NCBI Taxonomy" id="47885"/>
    <lineage>
        <taxon>Bacteria</taxon>
        <taxon>Pseudomonadati</taxon>
        <taxon>Pseudomonadota</taxon>
        <taxon>Gammaproteobacteria</taxon>
        <taxon>Pseudomonadales</taxon>
        <taxon>Pseudomonadaceae</taxon>
        <taxon>Pseudomonas</taxon>
    </lineage>
</organism>
<dbReference type="EMBL" id="FMWB01000027">
    <property type="protein sequence ID" value="SCZ48564.1"/>
    <property type="molecule type" value="Genomic_DNA"/>
</dbReference>
<dbReference type="InterPro" id="IPR038726">
    <property type="entry name" value="PDDEXK_AddAB-type"/>
</dbReference>
<evidence type="ECO:0000313" key="2">
    <source>
        <dbReference type="EMBL" id="SCZ48564.1"/>
    </source>
</evidence>
<gene>
    <name evidence="2" type="ORF">SAMN05216279_12734</name>
</gene>
<proteinExistence type="predicted"/>